<dbReference type="eggNOG" id="ENOG502RGAR">
    <property type="taxonomic scope" value="Eukaryota"/>
</dbReference>
<evidence type="ECO:0000256" key="1">
    <source>
        <dbReference type="ARBA" id="ARBA00022729"/>
    </source>
</evidence>
<dbReference type="HOGENOM" id="CLU_1343260_0_0_1"/>
<evidence type="ECO:0000313" key="3">
    <source>
        <dbReference type="EMBL" id="EXJ86128.1"/>
    </source>
</evidence>
<dbReference type="PROSITE" id="PS50256">
    <property type="entry name" value="PIR_REPEAT_2"/>
    <property type="match status" value="1"/>
</dbReference>
<dbReference type="InterPro" id="IPR000420">
    <property type="entry name" value="Yeast_PIR_rpt"/>
</dbReference>
<comment type="caution">
    <text evidence="3">The sequence shown here is derived from an EMBL/GenBank/DDBJ whole genome shotgun (WGS) entry which is preliminary data.</text>
</comment>
<reference evidence="3 4" key="1">
    <citation type="submission" date="2013-03" db="EMBL/GenBank/DDBJ databases">
        <title>The Genome Sequence of Capronia coronata CBS 617.96.</title>
        <authorList>
            <consortium name="The Broad Institute Genomics Platform"/>
            <person name="Cuomo C."/>
            <person name="de Hoog S."/>
            <person name="Gorbushina A."/>
            <person name="Walker B."/>
            <person name="Young S.K."/>
            <person name="Zeng Q."/>
            <person name="Gargeya S."/>
            <person name="Fitzgerald M."/>
            <person name="Haas B."/>
            <person name="Abouelleil A."/>
            <person name="Allen A.W."/>
            <person name="Alvarado L."/>
            <person name="Arachchi H.M."/>
            <person name="Berlin A.M."/>
            <person name="Chapman S.B."/>
            <person name="Gainer-Dewar J."/>
            <person name="Goldberg J."/>
            <person name="Griggs A."/>
            <person name="Gujja S."/>
            <person name="Hansen M."/>
            <person name="Howarth C."/>
            <person name="Imamovic A."/>
            <person name="Ireland A."/>
            <person name="Larimer J."/>
            <person name="McCowan C."/>
            <person name="Murphy C."/>
            <person name="Pearson M."/>
            <person name="Poon T.W."/>
            <person name="Priest M."/>
            <person name="Roberts A."/>
            <person name="Saif S."/>
            <person name="Shea T."/>
            <person name="Sisk P."/>
            <person name="Sykes S."/>
            <person name="Wortman J."/>
            <person name="Nusbaum C."/>
            <person name="Birren B."/>
        </authorList>
    </citation>
    <scope>NUCLEOTIDE SEQUENCE [LARGE SCALE GENOMIC DNA]</scope>
    <source>
        <strain evidence="3 4">CBS 617.96</strain>
    </source>
</reference>
<protein>
    <submittedName>
        <fullName evidence="3">Uncharacterized protein</fullName>
    </submittedName>
</protein>
<accession>W9Y0V6</accession>
<evidence type="ECO:0000256" key="2">
    <source>
        <dbReference type="SAM" id="SignalP"/>
    </source>
</evidence>
<keyword evidence="1 2" id="KW-0732">Signal</keyword>
<name>W9Y0V6_9EURO</name>
<proteinExistence type="predicted"/>
<dbReference type="OrthoDB" id="5429002at2759"/>
<feature type="chain" id="PRO_5004932340" evidence="2">
    <location>
        <begin position="28"/>
        <end position="198"/>
    </location>
</feature>
<evidence type="ECO:0000313" key="4">
    <source>
        <dbReference type="Proteomes" id="UP000019484"/>
    </source>
</evidence>
<dbReference type="STRING" id="1182541.W9Y0V6"/>
<organism evidence="3 4">
    <name type="scientific">Capronia coronata CBS 617.96</name>
    <dbReference type="NCBI Taxonomy" id="1182541"/>
    <lineage>
        <taxon>Eukaryota</taxon>
        <taxon>Fungi</taxon>
        <taxon>Dikarya</taxon>
        <taxon>Ascomycota</taxon>
        <taxon>Pezizomycotina</taxon>
        <taxon>Eurotiomycetes</taxon>
        <taxon>Chaetothyriomycetidae</taxon>
        <taxon>Chaetothyriales</taxon>
        <taxon>Herpotrichiellaceae</taxon>
        <taxon>Capronia</taxon>
    </lineage>
</organism>
<dbReference type="GeneID" id="19161365"/>
<feature type="signal peptide" evidence="2">
    <location>
        <begin position="1"/>
        <end position="27"/>
    </location>
</feature>
<gene>
    <name evidence="3" type="ORF">A1O1_06498</name>
</gene>
<keyword evidence="4" id="KW-1185">Reference proteome</keyword>
<dbReference type="Proteomes" id="UP000019484">
    <property type="component" value="Unassembled WGS sequence"/>
</dbReference>
<dbReference type="GO" id="GO:0005199">
    <property type="term" value="F:structural constituent of cell wall"/>
    <property type="evidence" value="ECO:0007669"/>
    <property type="project" value="InterPro"/>
</dbReference>
<dbReference type="AlphaFoldDB" id="W9Y0V6"/>
<sequence length="198" mass="19555">MQSIRAFSLSSLSLAILLLHQPLQTHAAPEPQAVASTLTAISQIPDGQIQAAASSPSVAVSDPSATSSYDNPFTSYTSMTNSLGVITGMPSVVTSQPEVVTSQPVSPTLPTYSGYVYANSSSSDGTAVASSALLTADSSGTTLATSTVAASGSGSQGQSTDTKSATATFAQATGGAVSNKVAGAGVSLVVLGLCFSLL</sequence>
<dbReference type="EMBL" id="AMWN01000005">
    <property type="protein sequence ID" value="EXJ86128.1"/>
    <property type="molecule type" value="Genomic_DNA"/>
</dbReference>
<dbReference type="RefSeq" id="XP_007725566.1">
    <property type="nucleotide sequence ID" value="XM_007727376.1"/>
</dbReference>